<reference evidence="2 3" key="1">
    <citation type="submission" date="2018-06" db="EMBL/GenBank/DDBJ databases">
        <title>Genomic Encyclopedia of Archaeal and Bacterial Type Strains, Phase II (KMG-II): from individual species to whole genera.</title>
        <authorList>
            <person name="Goeker M."/>
        </authorList>
    </citation>
    <scope>NUCLEOTIDE SEQUENCE [LARGE SCALE GENOMIC DNA]</scope>
    <source>
        <strain evidence="2 3">DSM 23241</strain>
    </source>
</reference>
<sequence>MAIITVVTICYNNLADLQKTCASVDEQTNAPFCHLIINGSTNNDIANWLSETQQPVYRQWINEPDNGIADAFNKGVQHAPEGFIHLLNSGDIYADKNVFSQINNFLNAHPNISWMSGKIILKRAQHWVTVGKPFDAKKLYRGMRSIAHPTWFVKKEVYERCGYFNMQYKIGMDYDMLCKIKDEPYAFYNAPVTKFDDTGISSTQYLASLKENIVIYESHFGFSLKCRLWQWRLKMLYLLLQTRVGKFLFLVKKKLGLENH</sequence>
<accession>A0A2W7S468</accession>
<dbReference type="SUPFAM" id="SSF53448">
    <property type="entry name" value="Nucleotide-diphospho-sugar transferases"/>
    <property type="match status" value="1"/>
</dbReference>
<dbReference type="Pfam" id="PF00535">
    <property type="entry name" value="Glycos_transf_2"/>
    <property type="match status" value="1"/>
</dbReference>
<dbReference type="InterPro" id="IPR001173">
    <property type="entry name" value="Glyco_trans_2-like"/>
</dbReference>
<proteinExistence type="predicted"/>
<dbReference type="GO" id="GO:0016740">
    <property type="term" value="F:transferase activity"/>
    <property type="evidence" value="ECO:0007669"/>
    <property type="project" value="UniProtKB-KW"/>
</dbReference>
<keyword evidence="2" id="KW-0808">Transferase</keyword>
<evidence type="ECO:0000313" key="2">
    <source>
        <dbReference type="EMBL" id="PZX65906.1"/>
    </source>
</evidence>
<dbReference type="RefSeq" id="WP_111293352.1">
    <property type="nucleotide sequence ID" value="NZ_QKZV01000001.1"/>
</dbReference>
<dbReference type="AlphaFoldDB" id="A0A2W7S468"/>
<feature type="domain" description="Glycosyltransferase 2-like" evidence="1">
    <location>
        <begin position="5"/>
        <end position="127"/>
    </location>
</feature>
<dbReference type="Gene3D" id="3.90.550.10">
    <property type="entry name" value="Spore Coat Polysaccharide Biosynthesis Protein SpsA, Chain A"/>
    <property type="match status" value="1"/>
</dbReference>
<dbReference type="OrthoDB" id="9788101at2"/>
<comment type="caution">
    <text evidence="2">The sequence shown here is derived from an EMBL/GenBank/DDBJ whole genome shotgun (WGS) entry which is preliminary data.</text>
</comment>
<keyword evidence="3" id="KW-1185">Reference proteome</keyword>
<dbReference type="EMBL" id="QKZV01000001">
    <property type="protein sequence ID" value="PZX65906.1"/>
    <property type="molecule type" value="Genomic_DNA"/>
</dbReference>
<dbReference type="Proteomes" id="UP000249720">
    <property type="component" value="Unassembled WGS sequence"/>
</dbReference>
<evidence type="ECO:0000259" key="1">
    <source>
        <dbReference type="Pfam" id="PF00535"/>
    </source>
</evidence>
<dbReference type="InterPro" id="IPR029044">
    <property type="entry name" value="Nucleotide-diphossugar_trans"/>
</dbReference>
<gene>
    <name evidence="2" type="ORF">LX80_00400</name>
</gene>
<organism evidence="2 3">
    <name type="scientific">Hydrotalea sandarakina</name>
    <dbReference type="NCBI Taxonomy" id="1004304"/>
    <lineage>
        <taxon>Bacteria</taxon>
        <taxon>Pseudomonadati</taxon>
        <taxon>Bacteroidota</taxon>
        <taxon>Chitinophagia</taxon>
        <taxon>Chitinophagales</taxon>
        <taxon>Chitinophagaceae</taxon>
        <taxon>Hydrotalea</taxon>
    </lineage>
</organism>
<evidence type="ECO:0000313" key="3">
    <source>
        <dbReference type="Proteomes" id="UP000249720"/>
    </source>
</evidence>
<name>A0A2W7S468_9BACT</name>
<protein>
    <submittedName>
        <fullName evidence="2">GT2 family glycosyltransferase</fullName>
    </submittedName>
</protein>